<feature type="non-terminal residue" evidence="1">
    <location>
        <position position="1"/>
    </location>
</feature>
<evidence type="ECO:0000313" key="1">
    <source>
        <dbReference type="EMBL" id="KIM79439.1"/>
    </source>
</evidence>
<dbReference type="OrthoDB" id="3214502at2759"/>
<proteinExistence type="predicted"/>
<name>A0A0C3FIC3_PILCF</name>
<dbReference type="Proteomes" id="UP000054166">
    <property type="component" value="Unassembled WGS sequence"/>
</dbReference>
<dbReference type="STRING" id="765440.A0A0C3FIC3"/>
<protein>
    <submittedName>
        <fullName evidence="1">Uncharacterized protein</fullName>
    </submittedName>
</protein>
<accession>A0A0C3FIC3</accession>
<dbReference type="InParanoid" id="A0A0C3FIC3"/>
<dbReference type="AlphaFoldDB" id="A0A0C3FIC3"/>
<reference evidence="2" key="2">
    <citation type="submission" date="2015-01" db="EMBL/GenBank/DDBJ databases">
        <title>Evolutionary Origins and Diversification of the Mycorrhizal Mutualists.</title>
        <authorList>
            <consortium name="DOE Joint Genome Institute"/>
            <consortium name="Mycorrhizal Genomics Consortium"/>
            <person name="Kohler A."/>
            <person name="Kuo A."/>
            <person name="Nagy L.G."/>
            <person name="Floudas D."/>
            <person name="Copeland A."/>
            <person name="Barry K.W."/>
            <person name="Cichocki N."/>
            <person name="Veneault-Fourrey C."/>
            <person name="LaButti K."/>
            <person name="Lindquist E.A."/>
            <person name="Lipzen A."/>
            <person name="Lundell T."/>
            <person name="Morin E."/>
            <person name="Murat C."/>
            <person name="Riley R."/>
            <person name="Ohm R."/>
            <person name="Sun H."/>
            <person name="Tunlid A."/>
            <person name="Henrissat B."/>
            <person name="Grigoriev I.V."/>
            <person name="Hibbett D.S."/>
            <person name="Martin F."/>
        </authorList>
    </citation>
    <scope>NUCLEOTIDE SEQUENCE [LARGE SCALE GENOMIC DNA]</scope>
    <source>
        <strain evidence="2">F 1598</strain>
    </source>
</reference>
<keyword evidence="2" id="KW-1185">Reference proteome</keyword>
<evidence type="ECO:0000313" key="2">
    <source>
        <dbReference type="Proteomes" id="UP000054166"/>
    </source>
</evidence>
<dbReference type="HOGENOM" id="CLU_003703_4_4_1"/>
<gene>
    <name evidence="1" type="ORF">PILCRDRAFT_74321</name>
</gene>
<sequence>PKDDVSLSNGELFMVKRARYAEHLAHASQRQLKSKCSNHRAQNNGNHHQNHLDSTGKGACACARYGAFVPHCVVNFQMALLIKV</sequence>
<organism evidence="1 2">
    <name type="scientific">Piloderma croceum (strain F 1598)</name>
    <dbReference type="NCBI Taxonomy" id="765440"/>
    <lineage>
        <taxon>Eukaryota</taxon>
        <taxon>Fungi</taxon>
        <taxon>Dikarya</taxon>
        <taxon>Basidiomycota</taxon>
        <taxon>Agaricomycotina</taxon>
        <taxon>Agaricomycetes</taxon>
        <taxon>Agaricomycetidae</taxon>
        <taxon>Atheliales</taxon>
        <taxon>Atheliaceae</taxon>
        <taxon>Piloderma</taxon>
    </lineage>
</organism>
<dbReference type="EMBL" id="KN833009">
    <property type="protein sequence ID" value="KIM79439.1"/>
    <property type="molecule type" value="Genomic_DNA"/>
</dbReference>
<reference evidence="1 2" key="1">
    <citation type="submission" date="2014-04" db="EMBL/GenBank/DDBJ databases">
        <authorList>
            <consortium name="DOE Joint Genome Institute"/>
            <person name="Kuo A."/>
            <person name="Tarkka M."/>
            <person name="Buscot F."/>
            <person name="Kohler A."/>
            <person name="Nagy L.G."/>
            <person name="Floudas D."/>
            <person name="Copeland A."/>
            <person name="Barry K.W."/>
            <person name="Cichocki N."/>
            <person name="Veneault-Fourrey C."/>
            <person name="LaButti K."/>
            <person name="Lindquist E.A."/>
            <person name="Lipzen A."/>
            <person name="Lundell T."/>
            <person name="Morin E."/>
            <person name="Murat C."/>
            <person name="Sun H."/>
            <person name="Tunlid A."/>
            <person name="Henrissat B."/>
            <person name="Grigoriev I.V."/>
            <person name="Hibbett D.S."/>
            <person name="Martin F."/>
            <person name="Nordberg H.P."/>
            <person name="Cantor M.N."/>
            <person name="Hua S.X."/>
        </authorList>
    </citation>
    <scope>NUCLEOTIDE SEQUENCE [LARGE SCALE GENOMIC DNA]</scope>
    <source>
        <strain evidence="1 2">F 1598</strain>
    </source>
</reference>